<name>A0A926UR28_9CYAN</name>
<dbReference type="EMBL" id="JACJPY010000006">
    <property type="protein sequence ID" value="MBD2149143.1"/>
    <property type="molecule type" value="Genomic_DNA"/>
</dbReference>
<comment type="caution">
    <text evidence="1">The sequence shown here is derived from an EMBL/GenBank/DDBJ whole genome shotgun (WGS) entry which is preliminary data.</text>
</comment>
<dbReference type="GO" id="GO:0006935">
    <property type="term" value="P:chemotaxis"/>
    <property type="evidence" value="ECO:0007669"/>
    <property type="project" value="InterPro"/>
</dbReference>
<organism evidence="1 2">
    <name type="scientific">Pseudanabaena cinerea FACHB-1277</name>
    <dbReference type="NCBI Taxonomy" id="2949581"/>
    <lineage>
        <taxon>Bacteria</taxon>
        <taxon>Bacillati</taxon>
        <taxon>Cyanobacteriota</taxon>
        <taxon>Cyanophyceae</taxon>
        <taxon>Pseudanabaenales</taxon>
        <taxon>Pseudanabaenaceae</taxon>
        <taxon>Pseudanabaena</taxon>
        <taxon>Pseudanabaena cinerea</taxon>
    </lineage>
</organism>
<sequence>MPVTSSLRSQRLSSLDHDTAHQYVAFRLRLAWFMLPIKSIYRVLPLDKHIPQLTLSGSNVPILDLGKILFGKVQSANFPRLTVNGAVVASKPSLLVVRGQSHLTDTEGLVGILSNSQPALQKITDNQMVPLPPTYSQQWKVDFINLMTLPSQDRPSLFMIDSDRLISSIPQCK</sequence>
<gene>
    <name evidence="1" type="ORF">H6F44_03235</name>
</gene>
<protein>
    <submittedName>
        <fullName evidence="1">Chemotaxis protein CheW</fullName>
    </submittedName>
</protein>
<dbReference type="GO" id="GO:0007165">
    <property type="term" value="P:signal transduction"/>
    <property type="evidence" value="ECO:0007669"/>
    <property type="project" value="InterPro"/>
</dbReference>
<reference evidence="1" key="2">
    <citation type="submission" date="2020-08" db="EMBL/GenBank/DDBJ databases">
        <authorList>
            <person name="Chen M."/>
            <person name="Teng W."/>
            <person name="Zhao L."/>
            <person name="Hu C."/>
            <person name="Zhou Y."/>
            <person name="Han B."/>
            <person name="Song L."/>
            <person name="Shu W."/>
        </authorList>
    </citation>
    <scope>NUCLEOTIDE SEQUENCE</scope>
    <source>
        <strain evidence="1">FACHB-1277</strain>
    </source>
</reference>
<dbReference type="InterPro" id="IPR036061">
    <property type="entry name" value="CheW-like_dom_sf"/>
</dbReference>
<dbReference type="RefSeq" id="WP_190349482.1">
    <property type="nucleotide sequence ID" value="NZ_JACJPY010000006.1"/>
</dbReference>
<evidence type="ECO:0000313" key="2">
    <source>
        <dbReference type="Proteomes" id="UP000631421"/>
    </source>
</evidence>
<proteinExistence type="predicted"/>
<evidence type="ECO:0000313" key="1">
    <source>
        <dbReference type="EMBL" id="MBD2149143.1"/>
    </source>
</evidence>
<keyword evidence="2" id="KW-1185">Reference proteome</keyword>
<reference evidence="1" key="1">
    <citation type="journal article" date="2015" name="ISME J.">
        <title>Draft Genome Sequence of Streptomyces incarnatus NRRL8089, which Produces the Nucleoside Antibiotic Sinefungin.</title>
        <authorList>
            <person name="Oshima K."/>
            <person name="Hattori M."/>
            <person name="Shimizu H."/>
            <person name="Fukuda K."/>
            <person name="Nemoto M."/>
            <person name="Inagaki K."/>
            <person name="Tamura T."/>
        </authorList>
    </citation>
    <scope>NUCLEOTIDE SEQUENCE</scope>
    <source>
        <strain evidence="1">FACHB-1277</strain>
    </source>
</reference>
<dbReference type="SUPFAM" id="SSF50341">
    <property type="entry name" value="CheW-like"/>
    <property type="match status" value="1"/>
</dbReference>
<accession>A0A926UR28</accession>
<dbReference type="AlphaFoldDB" id="A0A926UR28"/>
<dbReference type="Proteomes" id="UP000631421">
    <property type="component" value="Unassembled WGS sequence"/>
</dbReference>